<evidence type="ECO:0000256" key="13">
    <source>
        <dbReference type="ARBA" id="ARBA00030352"/>
    </source>
</evidence>
<dbReference type="Gene3D" id="1.20.1070.10">
    <property type="entry name" value="Rhodopsin 7-helix transmembrane proteins"/>
    <property type="match status" value="1"/>
</dbReference>
<sequence>THQEEGVGSFCSRGAAGQICQALTVLVIAAGNLLVILAIAKTPRLQTMTNVFVTSLACADLVMGLLVVPPGATIVLSGHWPYSTTVCELWTSLDVLCVTASIETLCAIAVDRYLAITSPLQYEALVTKGRARAVVCLVWAISAFVSFLPIMNHWWRDGVDTEALRCYQNPRCCDFVTNMPYAILSSIISFYVPLLVMLFVYVRVFSVASRQIRLIQRPSRLLAMREHKALKTLGIIMGTFTLCWLPFFVANIVKVFYRSLIPGPVFLFLNWLGYVNSAFNPIIYCRSPDFRSAFKKLLCCPRCADRRLHAVSRDLRRCPCAFASQEASPADSKPRKLKKKPQ</sequence>
<keyword evidence="7 15" id="KW-1133">Transmembrane helix</keyword>
<dbReference type="GO" id="GO:0002025">
    <property type="term" value="P:norepinephrine-epinephrine-mediated vasodilation involved in regulation of systemic arterial blood pressure"/>
    <property type="evidence" value="ECO:0007669"/>
    <property type="project" value="TreeGrafter"/>
</dbReference>
<evidence type="ECO:0000256" key="12">
    <source>
        <dbReference type="ARBA" id="ARBA00023224"/>
    </source>
</evidence>
<dbReference type="PROSITE" id="PS50262">
    <property type="entry name" value="G_PROTEIN_RECEP_F1_2"/>
    <property type="match status" value="1"/>
</dbReference>
<feature type="transmembrane region" description="Helical" evidence="15">
    <location>
        <begin position="229"/>
        <end position="253"/>
    </location>
</feature>
<evidence type="ECO:0000256" key="11">
    <source>
        <dbReference type="ARBA" id="ARBA00023170"/>
    </source>
</evidence>
<evidence type="ECO:0000256" key="2">
    <source>
        <dbReference type="ARBA" id="ARBA00004651"/>
    </source>
</evidence>
<keyword evidence="12 14" id="KW-0807">Transducer</keyword>
<feature type="domain" description="G-protein coupled receptors family 1 profile" evidence="16">
    <location>
        <begin position="31"/>
        <end position="284"/>
    </location>
</feature>
<evidence type="ECO:0000259" key="16">
    <source>
        <dbReference type="PROSITE" id="PS50262"/>
    </source>
</evidence>
<dbReference type="SMART" id="SM01381">
    <property type="entry name" value="7TM_GPCR_Srsx"/>
    <property type="match status" value="1"/>
</dbReference>
<evidence type="ECO:0000256" key="1">
    <source>
        <dbReference type="ARBA" id="ARBA00003285"/>
    </source>
</evidence>
<dbReference type="PANTHER" id="PTHR24248:SF3">
    <property type="entry name" value="BETA-3 ADRENERGIC RECEPTOR"/>
    <property type="match status" value="1"/>
</dbReference>
<keyword evidence="11 14" id="KW-0675">Receptor</keyword>
<evidence type="ECO:0000256" key="7">
    <source>
        <dbReference type="ARBA" id="ARBA00022989"/>
    </source>
</evidence>
<dbReference type="GO" id="GO:0071880">
    <property type="term" value="P:adenylate cyclase-activating adrenergic receptor signaling pathway"/>
    <property type="evidence" value="ECO:0007669"/>
    <property type="project" value="TreeGrafter"/>
</dbReference>
<dbReference type="Ensembl" id="ENSCSRT00000030275.1">
    <property type="protein sequence ID" value="ENSCSRP00000029109.1"/>
    <property type="gene ID" value="ENSCSRG00000021342.1"/>
</dbReference>
<organism evidence="17 18">
    <name type="scientific">Chelydra serpentina</name>
    <name type="common">Snapping turtle</name>
    <name type="synonym">Testudo serpentina</name>
    <dbReference type="NCBI Taxonomy" id="8475"/>
    <lineage>
        <taxon>Eukaryota</taxon>
        <taxon>Metazoa</taxon>
        <taxon>Chordata</taxon>
        <taxon>Craniata</taxon>
        <taxon>Vertebrata</taxon>
        <taxon>Euteleostomi</taxon>
        <taxon>Archelosauria</taxon>
        <taxon>Testudinata</taxon>
        <taxon>Testudines</taxon>
        <taxon>Cryptodira</taxon>
        <taxon>Durocryptodira</taxon>
        <taxon>Americhelydia</taxon>
        <taxon>Chelydroidea</taxon>
        <taxon>Chelydridae</taxon>
        <taxon>Chelydra</taxon>
    </lineage>
</organism>
<comment type="subcellular location">
    <subcellularLocation>
        <location evidence="2">Cell membrane</location>
        <topology evidence="2">Multi-pass membrane protein</topology>
    </subcellularLocation>
</comment>
<feature type="transmembrane region" description="Helical" evidence="15">
    <location>
        <begin position="188"/>
        <end position="208"/>
    </location>
</feature>
<reference evidence="17" key="2">
    <citation type="submission" date="2025-09" db="UniProtKB">
        <authorList>
            <consortium name="Ensembl"/>
        </authorList>
    </citation>
    <scope>IDENTIFICATION</scope>
</reference>
<dbReference type="AlphaFoldDB" id="A0A8C3TII8"/>
<keyword evidence="18" id="KW-1185">Reference proteome</keyword>
<evidence type="ECO:0000256" key="9">
    <source>
        <dbReference type="ARBA" id="ARBA00023136"/>
    </source>
</evidence>
<protein>
    <recommendedName>
        <fullName evidence="4">Beta-3 adrenergic receptor</fullName>
    </recommendedName>
    <alternativeName>
        <fullName evidence="13">Beta-3 adrenoreceptor</fullName>
    </alternativeName>
</protein>
<evidence type="ECO:0000256" key="10">
    <source>
        <dbReference type="ARBA" id="ARBA00023157"/>
    </source>
</evidence>
<comment type="subunit">
    <text evidence="3">Interacts with ARRDC3.</text>
</comment>
<reference evidence="17" key="1">
    <citation type="submission" date="2025-08" db="UniProtKB">
        <authorList>
            <consortium name="Ensembl"/>
        </authorList>
    </citation>
    <scope>IDENTIFICATION</scope>
</reference>
<dbReference type="GO" id="GO:0005886">
    <property type="term" value="C:plasma membrane"/>
    <property type="evidence" value="ECO:0007669"/>
    <property type="project" value="UniProtKB-SubCell"/>
</dbReference>
<keyword evidence="5" id="KW-1003">Cell membrane</keyword>
<name>A0A8C3TII8_CHESE</name>
<feature type="transmembrane region" description="Helical" evidence="15">
    <location>
        <begin position="15"/>
        <end position="39"/>
    </location>
</feature>
<dbReference type="PROSITE" id="PS00237">
    <property type="entry name" value="G_PROTEIN_RECEP_F1_1"/>
    <property type="match status" value="1"/>
</dbReference>
<dbReference type="PRINTS" id="PR00563">
    <property type="entry name" value="ADRENRGCB3AR"/>
</dbReference>
<dbReference type="GO" id="GO:0015052">
    <property type="term" value="F:beta3-adrenergic receptor activity"/>
    <property type="evidence" value="ECO:0007669"/>
    <property type="project" value="TreeGrafter"/>
</dbReference>
<feature type="transmembrane region" description="Helical" evidence="15">
    <location>
        <begin position="131"/>
        <end position="151"/>
    </location>
</feature>
<evidence type="ECO:0000313" key="18">
    <source>
        <dbReference type="Proteomes" id="UP000694403"/>
    </source>
</evidence>
<dbReference type="PANTHER" id="PTHR24248">
    <property type="entry name" value="ADRENERGIC RECEPTOR-RELATED G-PROTEIN COUPLED RECEPTOR"/>
    <property type="match status" value="1"/>
</dbReference>
<dbReference type="GO" id="GO:0051379">
    <property type="term" value="F:epinephrine binding"/>
    <property type="evidence" value="ECO:0007669"/>
    <property type="project" value="TreeGrafter"/>
</dbReference>
<dbReference type="InterPro" id="IPR017452">
    <property type="entry name" value="GPCR_Rhodpsn_7TM"/>
</dbReference>
<dbReference type="FunFam" id="1.20.1070.10:FF:000174">
    <property type="entry name" value="beta-3 adrenergic receptor"/>
    <property type="match status" value="1"/>
</dbReference>
<evidence type="ECO:0000256" key="6">
    <source>
        <dbReference type="ARBA" id="ARBA00022692"/>
    </source>
</evidence>
<evidence type="ECO:0000256" key="15">
    <source>
        <dbReference type="SAM" id="Phobius"/>
    </source>
</evidence>
<accession>A0A8C3TII8</accession>
<dbReference type="InterPro" id="IPR000681">
    <property type="entry name" value="ADRB3_rcpt"/>
</dbReference>
<evidence type="ECO:0000256" key="14">
    <source>
        <dbReference type="RuleBase" id="RU000688"/>
    </source>
</evidence>
<keyword evidence="10" id="KW-1015">Disulfide bond</keyword>
<keyword evidence="6 14" id="KW-0812">Transmembrane</keyword>
<dbReference type="InterPro" id="IPR000276">
    <property type="entry name" value="GPCR_Rhodpsn"/>
</dbReference>
<evidence type="ECO:0000256" key="5">
    <source>
        <dbReference type="ARBA" id="ARBA00022475"/>
    </source>
</evidence>
<dbReference type="SUPFAM" id="SSF81321">
    <property type="entry name" value="Family A G protein-coupled receptor-like"/>
    <property type="match status" value="1"/>
</dbReference>
<keyword evidence="9 15" id="KW-0472">Membrane</keyword>
<comment type="similarity">
    <text evidence="14">Belongs to the G-protein coupled receptor 1 family.</text>
</comment>
<evidence type="ECO:0000256" key="8">
    <source>
        <dbReference type="ARBA" id="ARBA00023040"/>
    </source>
</evidence>
<evidence type="ECO:0000256" key="3">
    <source>
        <dbReference type="ARBA" id="ARBA00011154"/>
    </source>
</evidence>
<dbReference type="PRINTS" id="PR00237">
    <property type="entry name" value="GPCRRHODOPSN"/>
</dbReference>
<proteinExistence type="inferred from homology"/>
<keyword evidence="8 14" id="KW-0297">G-protein coupled receptor</keyword>
<dbReference type="Proteomes" id="UP000694403">
    <property type="component" value="Unplaced"/>
</dbReference>
<comment type="function">
    <text evidence="1">Beta-adrenergic receptors mediate the catecholamine-induced activation of adenylate cyclase through the action of G proteins. Beta-3 is involved in the regulation of lipolysis and thermogenesis.</text>
</comment>
<dbReference type="GO" id="GO:0043410">
    <property type="term" value="P:positive regulation of MAPK cascade"/>
    <property type="evidence" value="ECO:0007669"/>
    <property type="project" value="TreeGrafter"/>
</dbReference>
<feature type="transmembrane region" description="Helical" evidence="15">
    <location>
        <begin position="265"/>
        <end position="285"/>
    </location>
</feature>
<dbReference type="Pfam" id="PF00001">
    <property type="entry name" value="7tm_1"/>
    <property type="match status" value="1"/>
</dbReference>
<evidence type="ECO:0000256" key="4">
    <source>
        <dbReference type="ARBA" id="ARBA00021558"/>
    </source>
</evidence>
<evidence type="ECO:0000313" key="17">
    <source>
        <dbReference type="Ensembl" id="ENSCSRP00000029109.1"/>
    </source>
</evidence>